<gene>
    <name evidence="7" type="ORF">ABWK59_03055</name>
</gene>
<dbReference type="Pfam" id="PF16859">
    <property type="entry name" value="TetR_C_11"/>
    <property type="match status" value="1"/>
</dbReference>
<dbReference type="PANTHER" id="PTHR30055">
    <property type="entry name" value="HTH-TYPE TRANSCRIPTIONAL REGULATOR RUTR"/>
    <property type="match status" value="1"/>
</dbReference>
<feature type="domain" description="HTH tetR-type" evidence="6">
    <location>
        <begin position="38"/>
        <end position="98"/>
    </location>
</feature>
<dbReference type="KEGG" id="kcm:ABWK59_03055"/>
<dbReference type="InterPro" id="IPR011075">
    <property type="entry name" value="TetR_C"/>
</dbReference>
<feature type="compositionally biased region" description="Basic and acidic residues" evidence="5">
    <location>
        <begin position="13"/>
        <end position="30"/>
    </location>
</feature>
<evidence type="ECO:0000256" key="2">
    <source>
        <dbReference type="ARBA" id="ARBA00023125"/>
    </source>
</evidence>
<dbReference type="InterPro" id="IPR023772">
    <property type="entry name" value="DNA-bd_HTH_TetR-type_CS"/>
</dbReference>
<dbReference type="InterPro" id="IPR009057">
    <property type="entry name" value="Homeodomain-like_sf"/>
</dbReference>
<dbReference type="PROSITE" id="PS50977">
    <property type="entry name" value="HTH_TETR_2"/>
    <property type="match status" value="1"/>
</dbReference>
<dbReference type="GO" id="GO:0003700">
    <property type="term" value="F:DNA-binding transcription factor activity"/>
    <property type="evidence" value="ECO:0007669"/>
    <property type="project" value="TreeGrafter"/>
</dbReference>
<dbReference type="RefSeq" id="WP_354637719.1">
    <property type="nucleotide sequence ID" value="NZ_CP159872.1"/>
</dbReference>
<dbReference type="EMBL" id="CP159872">
    <property type="protein sequence ID" value="XCM77982.1"/>
    <property type="molecule type" value="Genomic_DNA"/>
</dbReference>
<feature type="DNA-binding region" description="H-T-H motif" evidence="4">
    <location>
        <begin position="61"/>
        <end position="80"/>
    </location>
</feature>
<dbReference type="InterPro" id="IPR036271">
    <property type="entry name" value="Tet_transcr_reg_TetR-rel_C_sf"/>
</dbReference>
<reference evidence="7" key="1">
    <citation type="submission" date="2024-06" db="EMBL/GenBank/DDBJ databases">
        <title>The genome sequences of Kitasatospora sp. strain HUAS MG31.</title>
        <authorList>
            <person name="Mo P."/>
        </authorList>
    </citation>
    <scope>NUCLEOTIDE SEQUENCE</scope>
    <source>
        <strain evidence="7">HUAS MG31</strain>
    </source>
</reference>
<dbReference type="Pfam" id="PF00440">
    <property type="entry name" value="TetR_N"/>
    <property type="match status" value="1"/>
</dbReference>
<feature type="region of interest" description="Disordered" evidence="5">
    <location>
        <begin position="1"/>
        <end position="40"/>
    </location>
</feature>
<keyword evidence="3" id="KW-0804">Transcription</keyword>
<dbReference type="AlphaFoldDB" id="A0AAU8JQ98"/>
<dbReference type="PANTHER" id="PTHR30055:SF148">
    <property type="entry name" value="TETR-FAMILY TRANSCRIPTIONAL REGULATOR"/>
    <property type="match status" value="1"/>
</dbReference>
<name>A0AAU8JQ98_9ACTN</name>
<dbReference type="SUPFAM" id="SSF48498">
    <property type="entry name" value="Tetracyclin repressor-like, C-terminal domain"/>
    <property type="match status" value="1"/>
</dbReference>
<evidence type="ECO:0000259" key="6">
    <source>
        <dbReference type="PROSITE" id="PS50977"/>
    </source>
</evidence>
<dbReference type="InterPro" id="IPR001647">
    <property type="entry name" value="HTH_TetR"/>
</dbReference>
<organism evidence="7">
    <name type="scientific">Kitasatospora camelliae</name>
    <dbReference type="NCBI Taxonomy" id="3156397"/>
    <lineage>
        <taxon>Bacteria</taxon>
        <taxon>Bacillati</taxon>
        <taxon>Actinomycetota</taxon>
        <taxon>Actinomycetes</taxon>
        <taxon>Kitasatosporales</taxon>
        <taxon>Streptomycetaceae</taxon>
        <taxon>Kitasatospora</taxon>
    </lineage>
</organism>
<dbReference type="Gene3D" id="1.10.357.10">
    <property type="entry name" value="Tetracycline Repressor, domain 2"/>
    <property type="match status" value="1"/>
</dbReference>
<evidence type="ECO:0000313" key="7">
    <source>
        <dbReference type="EMBL" id="XCM77982.1"/>
    </source>
</evidence>
<dbReference type="InterPro" id="IPR050109">
    <property type="entry name" value="HTH-type_TetR-like_transc_reg"/>
</dbReference>
<keyword evidence="2 4" id="KW-0238">DNA-binding</keyword>
<dbReference type="SUPFAM" id="SSF46689">
    <property type="entry name" value="Homeodomain-like"/>
    <property type="match status" value="1"/>
</dbReference>
<evidence type="ECO:0000256" key="1">
    <source>
        <dbReference type="ARBA" id="ARBA00023015"/>
    </source>
</evidence>
<dbReference type="PROSITE" id="PS01081">
    <property type="entry name" value="HTH_TETR_1"/>
    <property type="match status" value="1"/>
</dbReference>
<keyword evidence="1" id="KW-0805">Transcription regulation</keyword>
<proteinExistence type="predicted"/>
<evidence type="ECO:0000256" key="5">
    <source>
        <dbReference type="SAM" id="MobiDB-lite"/>
    </source>
</evidence>
<evidence type="ECO:0000256" key="4">
    <source>
        <dbReference type="PROSITE-ProRule" id="PRU00335"/>
    </source>
</evidence>
<accession>A0AAU8JQ98</accession>
<protein>
    <submittedName>
        <fullName evidence="7">TetR/AcrR family transcriptional regulator</fullName>
    </submittedName>
</protein>
<evidence type="ECO:0000256" key="3">
    <source>
        <dbReference type="ARBA" id="ARBA00023163"/>
    </source>
</evidence>
<dbReference type="Gene3D" id="1.10.10.60">
    <property type="entry name" value="Homeodomain-like"/>
    <property type="match status" value="1"/>
</dbReference>
<sequence length="220" mass="22967">MGEQPDSAAEVGGHGRGEDRGEVRAEDRGQGRGPARGPRKERAILDATLDLLAEQGYDGLTVEGVAARSGVNKTTLYRYWPSKGALLSAALIGSDRLDLAVPDTGSLRGDLDALVRQVVALLTEPPAADIAVAALGAATRGPELAGAVAGFFADRLAREQAVFDRAVARGELAADTDPALVMDLLAGAVWLRAVLRRRPLEPEFAARTVAAVLDGLTPAR</sequence>
<dbReference type="PRINTS" id="PR00455">
    <property type="entry name" value="HTHTETR"/>
</dbReference>
<dbReference type="GO" id="GO:0000976">
    <property type="term" value="F:transcription cis-regulatory region binding"/>
    <property type="evidence" value="ECO:0007669"/>
    <property type="project" value="TreeGrafter"/>
</dbReference>